<dbReference type="AlphaFoldDB" id="A0A0N4U477"/>
<dbReference type="GO" id="GO:0019825">
    <property type="term" value="F:oxygen binding"/>
    <property type="evidence" value="ECO:0007669"/>
    <property type="project" value="InterPro"/>
</dbReference>
<evidence type="ECO:0000313" key="4">
    <source>
        <dbReference type="WBParaSite" id="DME_0000157301-mRNA-1"/>
    </source>
</evidence>
<proteinExistence type="predicted"/>
<dbReference type="OrthoDB" id="5810844at2759"/>
<dbReference type="Gene3D" id="1.10.490.10">
    <property type="entry name" value="Globins"/>
    <property type="match status" value="1"/>
</dbReference>
<dbReference type="Proteomes" id="UP000038040">
    <property type="component" value="Unplaced"/>
</dbReference>
<sequence length="160" mass="18585">MRFTHTLSQCIRNLFEPIVAADRLQEFGASYAEMEGNDGCQENNRIPLSYWDRLSVAITSTANEFLENQTTTESQILPISDLLLLKFVSELNPEFQLEAIKILRLSTRLPENLQGETRNVCTWNTLALFVANQIRFGYEMERMLRTEVRKLRLNHMKKSV</sequence>
<dbReference type="GO" id="GO:0020037">
    <property type="term" value="F:heme binding"/>
    <property type="evidence" value="ECO:0007669"/>
    <property type="project" value="InterPro"/>
</dbReference>
<evidence type="ECO:0000313" key="1">
    <source>
        <dbReference type="EMBL" id="VDN55960.1"/>
    </source>
</evidence>
<reference evidence="4" key="1">
    <citation type="submission" date="2017-02" db="UniProtKB">
        <authorList>
            <consortium name="WormBaseParasite"/>
        </authorList>
    </citation>
    <scope>IDENTIFICATION</scope>
</reference>
<reference evidence="1 3" key="2">
    <citation type="submission" date="2018-11" db="EMBL/GenBank/DDBJ databases">
        <authorList>
            <consortium name="Pathogen Informatics"/>
        </authorList>
    </citation>
    <scope>NUCLEOTIDE SEQUENCE [LARGE SCALE GENOMIC DNA]</scope>
</reference>
<dbReference type="WBParaSite" id="DME_0000157301-mRNA-1">
    <property type="protein sequence ID" value="DME_0000157301-mRNA-1"/>
    <property type="gene ID" value="DME_0000157301"/>
</dbReference>
<dbReference type="EMBL" id="UYYG01001154">
    <property type="protein sequence ID" value="VDN55960.1"/>
    <property type="molecule type" value="Genomic_DNA"/>
</dbReference>
<dbReference type="InterPro" id="IPR012292">
    <property type="entry name" value="Globin/Proto"/>
</dbReference>
<name>A0A0N4U477_DRAME</name>
<dbReference type="Proteomes" id="UP000274756">
    <property type="component" value="Unassembled WGS sequence"/>
</dbReference>
<accession>A0A0N4U477</accession>
<evidence type="ECO:0000313" key="3">
    <source>
        <dbReference type="Proteomes" id="UP000274756"/>
    </source>
</evidence>
<protein>
    <submittedName>
        <fullName evidence="1 4">Uncharacterized protein</fullName>
    </submittedName>
</protein>
<organism evidence="2 4">
    <name type="scientific">Dracunculus medinensis</name>
    <name type="common">Guinea worm</name>
    <dbReference type="NCBI Taxonomy" id="318479"/>
    <lineage>
        <taxon>Eukaryota</taxon>
        <taxon>Metazoa</taxon>
        <taxon>Ecdysozoa</taxon>
        <taxon>Nematoda</taxon>
        <taxon>Chromadorea</taxon>
        <taxon>Rhabditida</taxon>
        <taxon>Spirurina</taxon>
        <taxon>Dracunculoidea</taxon>
        <taxon>Dracunculidae</taxon>
        <taxon>Dracunculus</taxon>
    </lineage>
</organism>
<keyword evidence="3" id="KW-1185">Reference proteome</keyword>
<evidence type="ECO:0000313" key="2">
    <source>
        <dbReference type="Proteomes" id="UP000038040"/>
    </source>
</evidence>
<gene>
    <name evidence="1" type="ORF">DME_LOCUS5933</name>
</gene>